<name>A0A9W7A1F8_9STRA</name>
<feature type="region of interest" description="Disordered" evidence="1">
    <location>
        <begin position="1"/>
        <end position="35"/>
    </location>
</feature>
<evidence type="ECO:0000313" key="3">
    <source>
        <dbReference type="Proteomes" id="UP001165082"/>
    </source>
</evidence>
<feature type="compositionally biased region" description="Acidic residues" evidence="1">
    <location>
        <begin position="140"/>
        <end position="152"/>
    </location>
</feature>
<feature type="region of interest" description="Disordered" evidence="1">
    <location>
        <begin position="258"/>
        <end position="278"/>
    </location>
</feature>
<organism evidence="2 3">
    <name type="scientific">Triparma retinervis</name>
    <dbReference type="NCBI Taxonomy" id="2557542"/>
    <lineage>
        <taxon>Eukaryota</taxon>
        <taxon>Sar</taxon>
        <taxon>Stramenopiles</taxon>
        <taxon>Ochrophyta</taxon>
        <taxon>Bolidophyceae</taxon>
        <taxon>Parmales</taxon>
        <taxon>Triparmaceae</taxon>
        <taxon>Triparma</taxon>
    </lineage>
</organism>
<sequence length="815" mass="90262">MAPPAETITLYPLEGDKPATSRRRKSRERRAEDEEKLVIGKSDLARLLALLPPPVKGEVKVGEGKGSSEPATEATPFNKLPPRFQLRRARAVFKDYNVHGTSKGKGKGRGRGRSGRSKQSRRSRSRRSRSSSSSSPSSESDFDSYADDDIYEEFVPADTIDNTDTNIDEKAVEDYVDEEVRVREESPMHRLKREETEKRGEEEKKAKAFQDRCVTREELESRKAKGEAWTVKINEKDPTEDDQDMSKFIEDVVNEDVPATSRKPPTVPAPAPKPRGMSALDDVKLKTLRIMLEAADASGTYNGALSGTVNARVFERCVVNVLGFNVDVEGLLGKGGVCYRVFLRDPEAWGWKRVEETGRKVSPDKEEVEGGLLRRVRSKIVKIAESWDRSGYGLGLMDIKRQFDVLDDGGRGVEGRAFLRCLRRVGISLSKKGERRLLRELESMGGYNNGLVAAHDVFFDFVTSKEDEDKELGRKCIAAVVGAMERSGCTVEAMSGAMCAYDEAGAGELVMGDFRSAMQQCGVGGELSKGVVEGIGRRWVGRKGVDYQTLLEDVGNVVAQREKAKRRRDVLKSMEEEKGVVGIMRDWEEEAENKIVGGQFDIFVPTKKETKPYITTRGKVASGKFGKDRTRKEAWRGNRGYAPSKITTTKERIIPKYLRNVESKIKNEIKDRRVRGAKLTAAKLELAKEVVAERRLKRYEEEGRIGLGGMGGGMGKPALAQEIASMYGSVVDDVVVQGSVGKEYWDEPDSEEEAEVDVGEGDVIVKQKGAVIGSGWVGEFDMGQLSKAKVKDKDVMAGRDEEIIAAKEGEGGETK</sequence>
<feature type="compositionally biased region" description="Basic residues" evidence="1">
    <location>
        <begin position="102"/>
        <end position="129"/>
    </location>
</feature>
<protein>
    <submittedName>
        <fullName evidence="2">Uncharacterized protein</fullName>
    </submittedName>
</protein>
<gene>
    <name evidence="2" type="ORF">TrRE_jg9015</name>
</gene>
<proteinExistence type="predicted"/>
<dbReference type="AlphaFoldDB" id="A0A9W7A1F8"/>
<dbReference type="Proteomes" id="UP001165082">
    <property type="component" value="Unassembled WGS sequence"/>
</dbReference>
<keyword evidence="3" id="KW-1185">Reference proteome</keyword>
<dbReference type="EMBL" id="BRXZ01002398">
    <property type="protein sequence ID" value="GMH61200.1"/>
    <property type="molecule type" value="Genomic_DNA"/>
</dbReference>
<evidence type="ECO:0000313" key="2">
    <source>
        <dbReference type="EMBL" id="GMH61200.1"/>
    </source>
</evidence>
<feature type="compositionally biased region" description="Basic and acidic residues" evidence="1">
    <location>
        <begin position="167"/>
        <end position="206"/>
    </location>
</feature>
<reference evidence="2" key="1">
    <citation type="submission" date="2022-07" db="EMBL/GenBank/DDBJ databases">
        <title>Genome analysis of Parmales, a sister group of diatoms, reveals the evolutionary specialization of diatoms from phago-mixotrophs to photoautotrophs.</title>
        <authorList>
            <person name="Ban H."/>
            <person name="Sato S."/>
            <person name="Yoshikawa S."/>
            <person name="Kazumasa Y."/>
            <person name="Nakamura Y."/>
            <person name="Ichinomiya M."/>
            <person name="Saitoh K."/>
            <person name="Sato N."/>
            <person name="Blanc-Mathieu R."/>
            <person name="Endo H."/>
            <person name="Kuwata A."/>
            <person name="Ogata H."/>
        </authorList>
    </citation>
    <scope>NUCLEOTIDE SEQUENCE</scope>
</reference>
<evidence type="ECO:0000256" key="1">
    <source>
        <dbReference type="SAM" id="MobiDB-lite"/>
    </source>
</evidence>
<accession>A0A9W7A1F8</accession>
<feature type="region of interest" description="Disordered" evidence="1">
    <location>
        <begin position="52"/>
        <end position="206"/>
    </location>
</feature>
<dbReference type="OrthoDB" id="198629at2759"/>
<comment type="caution">
    <text evidence="2">The sequence shown here is derived from an EMBL/GenBank/DDBJ whole genome shotgun (WGS) entry which is preliminary data.</text>
</comment>